<reference evidence="2 3" key="1">
    <citation type="submission" date="2020-04" db="EMBL/GenBank/DDBJ databases">
        <title>Description of novel Gluconacetobacter.</title>
        <authorList>
            <person name="Sombolestani A."/>
        </authorList>
    </citation>
    <scope>NUCLEOTIDE SEQUENCE [LARGE SCALE GENOMIC DNA]</scope>
    <source>
        <strain evidence="2 3">LMG 19747</strain>
    </source>
</reference>
<organism evidence="2 3">
    <name type="scientific">Gluconacetobacter sacchari</name>
    <dbReference type="NCBI Taxonomy" id="92759"/>
    <lineage>
        <taxon>Bacteria</taxon>
        <taxon>Pseudomonadati</taxon>
        <taxon>Pseudomonadota</taxon>
        <taxon>Alphaproteobacteria</taxon>
        <taxon>Acetobacterales</taxon>
        <taxon>Acetobacteraceae</taxon>
        <taxon>Gluconacetobacter</taxon>
    </lineage>
</organism>
<sequence>MTPARTNWRSVALGFGAPFAAIVFVAPFLSYLPFSICGIPVVLVWMFAWFPLTSLCLWLCERRA</sequence>
<feature type="transmembrane region" description="Helical" evidence="1">
    <location>
        <begin position="38"/>
        <end position="60"/>
    </location>
</feature>
<evidence type="ECO:0000256" key="1">
    <source>
        <dbReference type="SAM" id="Phobius"/>
    </source>
</evidence>
<accession>A0A7W4NQP4</accession>
<dbReference type="AlphaFoldDB" id="A0A7W4NQP4"/>
<dbReference type="EMBL" id="JABEQJ010000050">
    <property type="protein sequence ID" value="MBB2162731.1"/>
    <property type="molecule type" value="Genomic_DNA"/>
</dbReference>
<keyword evidence="1" id="KW-0472">Membrane</keyword>
<evidence type="ECO:0000313" key="2">
    <source>
        <dbReference type="EMBL" id="MBB2162731.1"/>
    </source>
</evidence>
<evidence type="ECO:0008006" key="4">
    <source>
        <dbReference type="Google" id="ProtNLM"/>
    </source>
</evidence>
<gene>
    <name evidence="2" type="ORF">HLH48_21730</name>
</gene>
<name>A0A7W4NQP4_9PROT</name>
<keyword evidence="1" id="KW-1133">Transmembrane helix</keyword>
<evidence type="ECO:0000313" key="3">
    <source>
        <dbReference type="Proteomes" id="UP000589085"/>
    </source>
</evidence>
<comment type="caution">
    <text evidence="2">The sequence shown here is derived from an EMBL/GenBank/DDBJ whole genome shotgun (WGS) entry which is preliminary data.</text>
</comment>
<keyword evidence="1" id="KW-0812">Transmembrane</keyword>
<proteinExistence type="predicted"/>
<protein>
    <recommendedName>
        <fullName evidence="4">DUF3311 domain-containing protein</fullName>
    </recommendedName>
</protein>
<feature type="transmembrane region" description="Helical" evidence="1">
    <location>
        <begin position="12"/>
        <end position="32"/>
    </location>
</feature>
<dbReference type="Proteomes" id="UP000589085">
    <property type="component" value="Unassembled WGS sequence"/>
</dbReference>